<organism evidence="2">
    <name type="scientific">Anticarsia gemmatalis multiple nucleopolyhedrovirus</name>
    <dbReference type="NCBI Taxonomy" id="268591"/>
    <lineage>
        <taxon>Viruses</taxon>
        <taxon>Viruses incertae sedis</taxon>
        <taxon>Naldaviricetes</taxon>
        <taxon>Lefavirales</taxon>
        <taxon>Baculoviridae</taxon>
        <taxon>Alphabaculovirus</taxon>
        <taxon>Alphabaculovirus angemmatalis</taxon>
    </lineage>
</organism>
<name>A0A0S3IWY3_9ABAC</name>
<dbReference type="Pfam" id="PF12299">
    <property type="entry name" value="DUF3627"/>
    <property type="match status" value="1"/>
</dbReference>
<evidence type="ECO:0000259" key="1">
    <source>
        <dbReference type="Pfam" id="PF12299"/>
    </source>
</evidence>
<reference evidence="4" key="2">
    <citation type="submission" date="2018-01" db="EMBL/GenBank/DDBJ databases">
        <title>Biological and molecular characterization of two Anticarsia gemmatalis Multiple Nucleopolyhedrovirus clones exhibiting contrasting virulence variants.</title>
        <authorList>
            <person name="Ferreira B.C."/>
            <person name="Silva A.M.R."/>
            <person name="Melo F.L."/>
            <person name="Sanches M.M."/>
            <person name="Moscardi F."/>
            <person name="Ribeiro B.M."/>
            <person name="Sousa M.L."/>
        </authorList>
    </citation>
    <scope>NUCLEOTIDE SEQUENCE</scope>
    <source>
        <strain evidence="4">Ag-01</strain>
    </source>
</reference>
<dbReference type="InterPro" id="IPR022549">
    <property type="entry name" value="DUF3627"/>
</dbReference>
<evidence type="ECO:0000313" key="4">
    <source>
        <dbReference type="EMBL" id="AXE72169.1"/>
    </source>
</evidence>
<evidence type="ECO:0000313" key="2">
    <source>
        <dbReference type="EMBL" id="ALR70578.1"/>
    </source>
</evidence>
<proteinExistence type="predicted"/>
<gene>
    <name evidence="2" type="ORF">AGNV_147</name>
</gene>
<evidence type="ECO:0000313" key="3">
    <source>
        <dbReference type="EMBL" id="ALR71835.1"/>
    </source>
</evidence>
<protein>
    <recommendedName>
        <fullName evidence="1">DUF3627 domain-containing protein</fullName>
    </recommendedName>
</protein>
<sequence length="324" mass="37687">MFEWVFGWWGGSNGDEQQQQNFVEFDEQAYKRYAVDRRAHSDLVRWDVFRCHPFTFRFRYVVDDNNGRCCNVVDFCKGLEINHDLLLSCNLNRQHVFQLNQIVLGAPPTDFNADSLGSLFATKHGLIQLLQQLPFINKNDVLMAIKTDKCYDHDDVRDKIETVLKHIKALNANSDKFISAHKSFKLEVNARFKQMEQRFENLDNRLNSIPHERTTSSIAIPGVVFPRDVTKHEHLAVFMNRVDDGTQIAFARGQQEHFRKRKLKFEDTMDIMFEGVHPNPVMAVNRIKEELYGSGHKMKKLRNCVLEVKCTVDTAKDIVKKAIL</sequence>
<dbReference type="EMBL" id="KR815459">
    <property type="protein sequence ID" value="ALR70578.1"/>
    <property type="molecule type" value="Genomic_DNA"/>
</dbReference>
<accession>A0A0S3IWY3</accession>
<reference evidence="2" key="1">
    <citation type="journal article" date="2015" name="Genome Biol. Evol.">
        <title>The Pangenome of the Anticarsia gemmatalis Multiple Nucleopolyhedrovirus (AgMNPV).</title>
        <authorList>
            <person name="Brito A.F."/>
            <person name="Braconi C.T."/>
            <person name="Weidmann M."/>
            <person name="Dilcher M."/>
            <person name="Alves J.M."/>
            <person name="Gruber A."/>
            <person name="Zanotto P.M."/>
        </authorList>
    </citation>
    <scope>NUCLEOTIDE SEQUENCE</scope>
    <source>
        <strain evidence="2">AgMNPV-30</strain>
        <strain evidence="3">AgMNPV-38</strain>
    </source>
</reference>
<dbReference type="EMBL" id="KR815467">
    <property type="protein sequence ID" value="ALR71835.1"/>
    <property type="molecule type" value="Genomic_DNA"/>
</dbReference>
<feature type="domain" description="DUF3627" evidence="1">
    <location>
        <begin position="223"/>
        <end position="299"/>
    </location>
</feature>
<dbReference type="EMBL" id="MG746625">
    <property type="protein sequence ID" value="AXE72169.1"/>
    <property type="molecule type" value="Genomic_DNA"/>
</dbReference>